<gene>
    <name evidence="2" type="ORF">B1A_16538</name>
</gene>
<sequence>MAVDSMMTVSDARELRRRADAVGKPLRAVLITHGHPDHYNGTGELLNGLGKVPVIATANVDRAMRRIDDAKEI</sequence>
<protein>
    <submittedName>
        <fullName evidence="2">Metallo-beta-lactamase family protein</fullName>
    </submittedName>
</protein>
<feature type="domain" description="Metallo-beta-lactamase" evidence="1">
    <location>
        <begin position="19"/>
        <end position="66"/>
    </location>
</feature>
<proteinExistence type="predicted"/>
<comment type="caution">
    <text evidence="2">The sequence shown here is derived from an EMBL/GenBank/DDBJ whole genome shotgun (WGS) entry which is preliminary data.</text>
</comment>
<name>T0Z7V3_9ZZZZ</name>
<evidence type="ECO:0000259" key="1">
    <source>
        <dbReference type="Pfam" id="PF12706"/>
    </source>
</evidence>
<reference evidence="2" key="2">
    <citation type="journal article" date="2014" name="ISME J.">
        <title>Microbial stratification in low pH oxic and suboxic macroscopic growths along an acid mine drainage.</title>
        <authorList>
            <person name="Mendez-Garcia C."/>
            <person name="Mesa V."/>
            <person name="Sprenger R.R."/>
            <person name="Richter M."/>
            <person name="Diez M.S."/>
            <person name="Solano J."/>
            <person name="Bargiela R."/>
            <person name="Golyshina O.V."/>
            <person name="Manteca A."/>
            <person name="Ramos J.L."/>
            <person name="Gallego J.R."/>
            <person name="Llorente I."/>
            <person name="Martins Dos Santos V.A."/>
            <person name="Jensen O.N."/>
            <person name="Pelaez A.I."/>
            <person name="Sanchez J."/>
            <person name="Ferrer M."/>
        </authorList>
    </citation>
    <scope>NUCLEOTIDE SEQUENCE</scope>
</reference>
<dbReference type="AlphaFoldDB" id="T0Z7V3"/>
<dbReference type="InterPro" id="IPR036866">
    <property type="entry name" value="RibonucZ/Hydroxyglut_hydro"/>
</dbReference>
<accession>T0Z7V3</accession>
<organism evidence="2">
    <name type="scientific">mine drainage metagenome</name>
    <dbReference type="NCBI Taxonomy" id="410659"/>
    <lineage>
        <taxon>unclassified sequences</taxon>
        <taxon>metagenomes</taxon>
        <taxon>ecological metagenomes</taxon>
    </lineage>
</organism>
<reference evidence="2" key="1">
    <citation type="submission" date="2013-08" db="EMBL/GenBank/DDBJ databases">
        <authorList>
            <person name="Mendez C."/>
            <person name="Richter M."/>
            <person name="Ferrer M."/>
            <person name="Sanchez J."/>
        </authorList>
    </citation>
    <scope>NUCLEOTIDE SEQUENCE</scope>
</reference>
<feature type="non-terminal residue" evidence="2">
    <location>
        <position position="73"/>
    </location>
</feature>
<dbReference type="Gene3D" id="3.60.15.10">
    <property type="entry name" value="Ribonuclease Z/Hydroxyacylglutathione hydrolase-like"/>
    <property type="match status" value="1"/>
</dbReference>
<dbReference type="InterPro" id="IPR001279">
    <property type="entry name" value="Metallo-B-lactamas"/>
</dbReference>
<dbReference type="EMBL" id="AUZX01012159">
    <property type="protein sequence ID" value="EQD40202.1"/>
    <property type="molecule type" value="Genomic_DNA"/>
</dbReference>
<dbReference type="SUPFAM" id="SSF56281">
    <property type="entry name" value="Metallo-hydrolase/oxidoreductase"/>
    <property type="match status" value="1"/>
</dbReference>
<evidence type="ECO:0000313" key="2">
    <source>
        <dbReference type="EMBL" id="EQD40202.1"/>
    </source>
</evidence>
<dbReference type="Pfam" id="PF12706">
    <property type="entry name" value="Lactamase_B_2"/>
    <property type="match status" value="1"/>
</dbReference>